<comment type="caution">
    <text evidence="1">The sequence shown here is derived from an EMBL/GenBank/DDBJ whole genome shotgun (WGS) entry which is preliminary data.</text>
</comment>
<gene>
    <name evidence="1" type="ORF">Moror_7919</name>
</gene>
<proteinExistence type="predicted"/>
<dbReference type="KEGG" id="mrr:Moror_7919"/>
<dbReference type="AlphaFoldDB" id="V2YEA6"/>
<name>V2YEA6_MONRO</name>
<accession>V2YEA6</accession>
<reference evidence="1 2" key="1">
    <citation type="journal article" date="2014" name="BMC Genomics">
        <title>Genome and secretome analysis of the hemibiotrophic fungal pathogen, Moniliophthora roreri, which causes frosty pod rot disease of cacao: mechanisms of the biotrophic and necrotrophic phases.</title>
        <authorList>
            <person name="Meinhardt L.W."/>
            <person name="Costa G.G.L."/>
            <person name="Thomazella D.P.T."/>
            <person name="Teixeira P.J.P.L."/>
            <person name="Carazzolle M.F."/>
            <person name="Schuster S.C."/>
            <person name="Carlson J.E."/>
            <person name="Guiltinan M.J."/>
            <person name="Mieczkowski P."/>
            <person name="Farmer A."/>
            <person name="Ramaraj T."/>
            <person name="Crozier J."/>
            <person name="Davis R.E."/>
            <person name="Shao J."/>
            <person name="Melnick R.L."/>
            <person name="Pereira G.A.G."/>
            <person name="Bailey B.A."/>
        </authorList>
    </citation>
    <scope>NUCLEOTIDE SEQUENCE [LARGE SCALE GENOMIC DNA]</scope>
    <source>
        <strain evidence="1 2">MCA 2997</strain>
    </source>
</reference>
<evidence type="ECO:0000313" key="1">
    <source>
        <dbReference type="EMBL" id="ESK90029.1"/>
    </source>
</evidence>
<dbReference type="Proteomes" id="UP000017559">
    <property type="component" value="Unassembled WGS sequence"/>
</dbReference>
<protein>
    <submittedName>
        <fullName evidence="1">Uncharacterized protein</fullName>
    </submittedName>
</protein>
<dbReference type="HOGENOM" id="CLU_2278173_0_0_1"/>
<keyword evidence="2" id="KW-1185">Reference proteome</keyword>
<organism evidence="1 2">
    <name type="scientific">Moniliophthora roreri (strain MCA 2997)</name>
    <name type="common">Cocoa frosty pod rot fungus</name>
    <name type="synonym">Crinipellis roreri</name>
    <dbReference type="NCBI Taxonomy" id="1381753"/>
    <lineage>
        <taxon>Eukaryota</taxon>
        <taxon>Fungi</taxon>
        <taxon>Dikarya</taxon>
        <taxon>Basidiomycota</taxon>
        <taxon>Agaricomycotina</taxon>
        <taxon>Agaricomycetes</taxon>
        <taxon>Agaricomycetidae</taxon>
        <taxon>Agaricales</taxon>
        <taxon>Marasmiineae</taxon>
        <taxon>Marasmiaceae</taxon>
        <taxon>Moniliophthora</taxon>
    </lineage>
</organism>
<dbReference type="EMBL" id="AWSO01000486">
    <property type="protein sequence ID" value="ESK90029.1"/>
    <property type="molecule type" value="Genomic_DNA"/>
</dbReference>
<evidence type="ECO:0000313" key="2">
    <source>
        <dbReference type="Proteomes" id="UP000017559"/>
    </source>
</evidence>
<sequence>MPRARSSLCSRKPTPLGFRPTAFPPPISVQRLLVSGLYSPVLVMLVMRSRHEWAAGDVLVLESALSIVQETLGLTHAANTLIVNGLWESVFRGFRFIPRFQT</sequence>